<dbReference type="CDD" id="cd09274">
    <property type="entry name" value="RNase_HI_RT_Ty3"/>
    <property type="match status" value="1"/>
</dbReference>
<dbReference type="Gene3D" id="3.30.70.270">
    <property type="match status" value="2"/>
</dbReference>
<dbReference type="Pfam" id="PF00078">
    <property type="entry name" value="RVT_1"/>
    <property type="match status" value="1"/>
</dbReference>
<evidence type="ECO:0000256" key="3">
    <source>
        <dbReference type="ARBA" id="ARBA00023268"/>
    </source>
</evidence>
<dbReference type="InterPro" id="IPR041577">
    <property type="entry name" value="RT_RNaseH_2"/>
</dbReference>
<dbReference type="GO" id="GO:0004523">
    <property type="term" value="F:RNA-DNA hybrid ribonuclease activity"/>
    <property type="evidence" value="ECO:0007669"/>
    <property type="project" value="UniProtKB-EC"/>
</dbReference>
<dbReference type="Proteomes" id="UP000290572">
    <property type="component" value="Unassembled WGS sequence"/>
</dbReference>
<name>A0A498NV17_LABRO</name>
<dbReference type="PANTHER" id="PTHR37984:SF5">
    <property type="entry name" value="PROTEIN NYNRIN-LIKE"/>
    <property type="match status" value="1"/>
</dbReference>
<evidence type="ECO:0000256" key="2">
    <source>
        <dbReference type="ARBA" id="ARBA00012180"/>
    </source>
</evidence>
<feature type="domain" description="Reverse transcriptase" evidence="5">
    <location>
        <begin position="566"/>
        <end position="745"/>
    </location>
</feature>
<dbReference type="STRING" id="84645.A0A498NV17"/>
<dbReference type="EC" id="3.1.26.4" evidence="2"/>
<dbReference type="Gene3D" id="3.10.20.370">
    <property type="match status" value="1"/>
</dbReference>
<dbReference type="FunFam" id="3.10.20.370:FF:000001">
    <property type="entry name" value="Retrovirus-related Pol polyprotein from transposon 17.6-like protein"/>
    <property type="match status" value="1"/>
</dbReference>
<keyword evidence="3" id="KW-0511">Multifunctional enzyme</keyword>
<dbReference type="Pfam" id="PF21787">
    <property type="entry name" value="TNP-like_RNaseH_N"/>
    <property type="match status" value="1"/>
</dbReference>
<accession>A0A498NV17</accession>
<proteinExistence type="inferred from homology"/>
<gene>
    <name evidence="6" type="ORF">ROHU_003752</name>
</gene>
<evidence type="ECO:0000256" key="4">
    <source>
        <dbReference type="SAM" id="MobiDB-lite"/>
    </source>
</evidence>
<comment type="caution">
    <text evidence="6">The sequence shown here is derived from an EMBL/GenBank/DDBJ whole genome shotgun (WGS) entry which is preliminary data.</text>
</comment>
<evidence type="ECO:0000256" key="1">
    <source>
        <dbReference type="ARBA" id="ARBA00010879"/>
    </source>
</evidence>
<sequence length="972" mass="110408">MAALTERFGRPHQLALSRIAAVMDSPDVQSGDNKAFECFALQIQALVGLLKTLGTEGEVELWCGSHVARLLTKLPLELRSSFRRHMSYEPGVVYTLLDFAKWLKFESWCQDPESIGGDKVRRDRARQRTDFRRDLTVKSQPTTILHGADQPTLSVPPQSAKSMSKGPSTPLTPLLPPMALPTGLEAATKKHTLKMKVRSLNVQVCKLKMKLREVNQMACVNKQSVMKHLKKLLPAKAYTFKLMKSIDFKPGFNHNILATMKKAMETTKPVDKICDIITDEISLKQAVHYNEPVDRIEGFEDFGRGQCTPYVANYASAFMNIDAVLESDVNIPEGVLPKCVLDLLSEMGPPVSADFDHDGNILVYIDGLLRKHFSCNHYSPVPLADFYTTLPDEDENPYDYWLRLNKAADVAFECLREQGQTDKMILGSNAIKSLLTILKNTDDLWRLISLPNDLPESDFIKSQVQHFQHEDGSQESQDELLLILNDMGLRDLDLTACEVSSTWKMKLLLLVKKYESIFSRDKMDCGEAKHIVHRICLVDEKPFRLPYRRVPPSHYEKLRVALDETEEKGIIRKSKSEYASPLFLVWKKNGDLRICIDFRWLIARTLKDAHPLPHQSDALAALGGNAFFSTMDLTSGFYNVPLHKDDRKYTAFSSPFGLHEYNRMPQGLCNSPATFMRMMMSIFGDKNFTSLLCYLDDLMVFAPNEHVALERLEMVFSRLKAHNLKLSPKKCHFLRKSVKFLGHVICEDGVKTDPGKIKAITDVKAVDLMDSDGLTPCHKKIRSFLGMVLYYQHFIERCSAKAKPLFDLISKTDTRGSRGRRRKLNSKVMCTKVSPTDWTDKCQEAFDTLKEDLLTSITLAHPDFNCEFILAIDASFDGLGAVISQIPEGGTMARPVAFASKTLSHSQMNYLAHRLEFLVLKWVVCDKFHHWLNGRHFTAWMDNNPLTYILTKPRLDACEQRWVAKLASFSFD</sequence>
<evidence type="ECO:0000313" key="7">
    <source>
        <dbReference type="Proteomes" id="UP000290572"/>
    </source>
</evidence>
<dbReference type="InterPro" id="IPR043128">
    <property type="entry name" value="Rev_trsase/Diguanyl_cyclase"/>
</dbReference>
<dbReference type="CDD" id="cd01647">
    <property type="entry name" value="RT_LTR"/>
    <property type="match status" value="1"/>
</dbReference>
<dbReference type="SUPFAM" id="SSF56672">
    <property type="entry name" value="DNA/RNA polymerases"/>
    <property type="match status" value="1"/>
</dbReference>
<organism evidence="6 7">
    <name type="scientific">Labeo rohita</name>
    <name type="common">Indian major carp</name>
    <name type="synonym">Cyprinus rohita</name>
    <dbReference type="NCBI Taxonomy" id="84645"/>
    <lineage>
        <taxon>Eukaryota</taxon>
        <taxon>Metazoa</taxon>
        <taxon>Chordata</taxon>
        <taxon>Craniata</taxon>
        <taxon>Vertebrata</taxon>
        <taxon>Euteleostomi</taxon>
        <taxon>Actinopterygii</taxon>
        <taxon>Neopterygii</taxon>
        <taxon>Teleostei</taxon>
        <taxon>Ostariophysi</taxon>
        <taxon>Cypriniformes</taxon>
        <taxon>Cyprinidae</taxon>
        <taxon>Labeoninae</taxon>
        <taxon>Labeonini</taxon>
        <taxon>Labeo</taxon>
    </lineage>
</organism>
<keyword evidence="7" id="KW-1185">Reference proteome</keyword>
<dbReference type="InterPro" id="IPR043502">
    <property type="entry name" value="DNA/RNA_pol_sf"/>
</dbReference>
<feature type="compositionally biased region" description="Polar residues" evidence="4">
    <location>
        <begin position="151"/>
        <end position="166"/>
    </location>
</feature>
<dbReference type="InterPro" id="IPR050951">
    <property type="entry name" value="Retrovirus_Pol_polyprotein"/>
</dbReference>
<dbReference type="PROSITE" id="PS50878">
    <property type="entry name" value="RT_POL"/>
    <property type="match status" value="1"/>
</dbReference>
<dbReference type="Pfam" id="PF17919">
    <property type="entry name" value="RT_RNaseH_2"/>
    <property type="match status" value="1"/>
</dbReference>
<dbReference type="InterPro" id="IPR048365">
    <property type="entry name" value="TNP-like_RNaseH_N"/>
</dbReference>
<dbReference type="PANTHER" id="PTHR37984">
    <property type="entry name" value="PROTEIN CBG26694"/>
    <property type="match status" value="1"/>
</dbReference>
<evidence type="ECO:0000313" key="6">
    <source>
        <dbReference type="EMBL" id="RXN35516.1"/>
    </source>
</evidence>
<reference evidence="6 7" key="1">
    <citation type="submission" date="2018-03" db="EMBL/GenBank/DDBJ databases">
        <title>Draft genome sequence of Rohu Carp (Labeo rohita).</title>
        <authorList>
            <person name="Das P."/>
            <person name="Kushwaha B."/>
            <person name="Joshi C.G."/>
            <person name="Kumar D."/>
            <person name="Nagpure N.S."/>
            <person name="Sahoo L."/>
            <person name="Das S.P."/>
            <person name="Bit A."/>
            <person name="Patnaik S."/>
            <person name="Meher P.K."/>
            <person name="Jayasankar P."/>
            <person name="Koringa P.G."/>
            <person name="Patel N.V."/>
            <person name="Hinsu A.T."/>
            <person name="Kumar R."/>
            <person name="Pandey M."/>
            <person name="Agarwal S."/>
            <person name="Srivastava S."/>
            <person name="Singh M."/>
            <person name="Iquebal M.A."/>
            <person name="Jaiswal S."/>
            <person name="Angadi U.B."/>
            <person name="Kumar N."/>
            <person name="Raza M."/>
            <person name="Shah T.M."/>
            <person name="Rai A."/>
            <person name="Jena J.K."/>
        </authorList>
    </citation>
    <scope>NUCLEOTIDE SEQUENCE [LARGE SCALE GENOMIC DNA]</scope>
    <source>
        <strain evidence="6">DASCIFA01</strain>
        <tissue evidence="6">Testis</tissue>
    </source>
</reference>
<comment type="similarity">
    <text evidence="1">Belongs to the beta type-B retroviral polymerase family. HERV class-II K(HML-2) pol subfamily.</text>
</comment>
<dbReference type="Gene3D" id="3.10.10.10">
    <property type="entry name" value="HIV Type 1 Reverse Transcriptase, subunit A, domain 1"/>
    <property type="match status" value="1"/>
</dbReference>
<feature type="region of interest" description="Disordered" evidence="4">
    <location>
        <begin position="142"/>
        <end position="168"/>
    </location>
</feature>
<dbReference type="InterPro" id="IPR000477">
    <property type="entry name" value="RT_dom"/>
</dbReference>
<evidence type="ECO:0000259" key="5">
    <source>
        <dbReference type="PROSITE" id="PS50878"/>
    </source>
</evidence>
<dbReference type="EMBL" id="QBIY01011113">
    <property type="protein sequence ID" value="RXN35516.1"/>
    <property type="molecule type" value="Genomic_DNA"/>
</dbReference>
<protein>
    <recommendedName>
        <fullName evidence="2">ribonuclease H</fullName>
        <ecNumber evidence="2">3.1.26.4</ecNumber>
    </recommendedName>
</protein>
<dbReference type="AlphaFoldDB" id="A0A498NV17"/>